<evidence type="ECO:0000313" key="5">
    <source>
        <dbReference type="EMBL" id="GFS73410.1"/>
    </source>
</evidence>
<organism evidence="5 6">
    <name type="scientific">Nephila pilipes</name>
    <name type="common">Giant wood spider</name>
    <name type="synonym">Nephila maculata</name>
    <dbReference type="NCBI Taxonomy" id="299642"/>
    <lineage>
        <taxon>Eukaryota</taxon>
        <taxon>Metazoa</taxon>
        <taxon>Ecdysozoa</taxon>
        <taxon>Arthropoda</taxon>
        <taxon>Chelicerata</taxon>
        <taxon>Arachnida</taxon>
        <taxon>Araneae</taxon>
        <taxon>Araneomorphae</taxon>
        <taxon>Entelegynae</taxon>
        <taxon>Araneoidea</taxon>
        <taxon>Nephilidae</taxon>
        <taxon>Nephila</taxon>
    </lineage>
</organism>
<feature type="coiled-coil region" evidence="2">
    <location>
        <begin position="52"/>
        <end position="82"/>
    </location>
</feature>
<dbReference type="InterPro" id="IPR011990">
    <property type="entry name" value="TPR-like_helical_dom_sf"/>
</dbReference>
<feature type="compositionally biased region" description="Basic and acidic residues" evidence="3">
    <location>
        <begin position="421"/>
        <end position="430"/>
    </location>
</feature>
<feature type="region of interest" description="Disordered" evidence="3">
    <location>
        <begin position="416"/>
        <end position="443"/>
    </location>
</feature>
<dbReference type="PANTHER" id="PTHR16091">
    <property type="entry name" value="TTC17 PROTEIN"/>
    <property type="match status" value="1"/>
</dbReference>
<keyword evidence="6" id="KW-1185">Reference proteome</keyword>
<reference evidence="5" key="1">
    <citation type="submission" date="2020-08" db="EMBL/GenBank/DDBJ databases">
        <title>Multicomponent nature underlies the extraordinary mechanical properties of spider dragline silk.</title>
        <authorList>
            <person name="Kono N."/>
            <person name="Nakamura H."/>
            <person name="Mori M."/>
            <person name="Yoshida Y."/>
            <person name="Ohtoshi R."/>
            <person name="Malay A.D."/>
            <person name="Moran D.A.P."/>
            <person name="Tomita M."/>
            <person name="Numata K."/>
            <person name="Arakawa K."/>
        </authorList>
    </citation>
    <scope>NUCLEOTIDE SEQUENCE</scope>
</reference>
<keyword evidence="4" id="KW-0732">Signal</keyword>
<comment type="caution">
    <text evidence="5">The sequence shown here is derived from an EMBL/GenBank/DDBJ whole genome shotgun (WGS) entry which is preliminary data.</text>
</comment>
<dbReference type="GO" id="GO:0030041">
    <property type="term" value="P:actin filament polymerization"/>
    <property type="evidence" value="ECO:0007669"/>
    <property type="project" value="TreeGrafter"/>
</dbReference>
<dbReference type="OrthoDB" id="2115703at2759"/>
<feature type="repeat" description="TPR" evidence="1">
    <location>
        <begin position="276"/>
        <end position="309"/>
    </location>
</feature>
<evidence type="ECO:0000256" key="1">
    <source>
        <dbReference type="PROSITE-ProRule" id="PRU00339"/>
    </source>
</evidence>
<dbReference type="Proteomes" id="UP000887013">
    <property type="component" value="Unassembled WGS sequence"/>
</dbReference>
<dbReference type="FunFam" id="1.25.40.10:FF:000061">
    <property type="entry name" value="Tetratricopeptide repeat domain 17"/>
    <property type="match status" value="1"/>
</dbReference>
<dbReference type="InterPro" id="IPR052630">
    <property type="entry name" value="TTC17"/>
</dbReference>
<dbReference type="GO" id="GO:0015629">
    <property type="term" value="C:actin cytoskeleton"/>
    <property type="evidence" value="ECO:0007669"/>
    <property type="project" value="TreeGrafter"/>
</dbReference>
<dbReference type="InterPro" id="IPR019734">
    <property type="entry name" value="TPR_rpt"/>
</dbReference>
<sequence length="443" mass="51394">MAVNMSHWFIFFLLIFEECQASTHWVVTEDGKIQAQLDSPFSLKRPYDLLALMEQEKRAIEVEELKQKLITQKEEIDHRDDKEANVEGKIYATDEDCVAAEKPLTDFDLYASTVVPFPPYKEFGDEFTEYADTMDRDIIFKKPYCYEVVDLDFSMHAFEHLTGVRDRHNLTMTAEVGLHHAVTTVENIGLYGHLVHVFLHKNKTSWILYDMAAYFWRVNGDATNAIECVRRALHFSPREYKDVTLINLGNILHLSHMSEEAAIVVHAAVDIAPNNAICHFTLGNIYAVLADYNKSAICFENAVKIQPDFTNAAQRYHAVICHSKLEKALEAQHTSLQKTLSELREYQKQHKVWSDKNDKLLSEQAPPELKLEQRLEYEEQKIRESLDGRGQDCFQFEQNGHMVLSCNMRRESYTSAQSQNMKREEEDISHNSHKKMTRKYCTK</sequence>
<proteinExistence type="predicted"/>
<dbReference type="GO" id="GO:0005737">
    <property type="term" value="C:cytoplasm"/>
    <property type="evidence" value="ECO:0007669"/>
    <property type="project" value="TreeGrafter"/>
</dbReference>
<dbReference type="SUPFAM" id="SSF48452">
    <property type="entry name" value="TPR-like"/>
    <property type="match status" value="1"/>
</dbReference>
<accession>A0A8X6MR56</accession>
<dbReference type="Gene3D" id="1.25.40.10">
    <property type="entry name" value="Tetratricopeptide repeat domain"/>
    <property type="match status" value="1"/>
</dbReference>
<dbReference type="AlphaFoldDB" id="A0A8X6MR56"/>
<gene>
    <name evidence="5" type="primary">ttc17</name>
    <name evidence="5" type="ORF">NPIL_676801</name>
</gene>
<name>A0A8X6MR56_NEPPI</name>
<dbReference type="SMART" id="SM00028">
    <property type="entry name" value="TPR"/>
    <property type="match status" value="3"/>
</dbReference>
<evidence type="ECO:0000256" key="2">
    <source>
        <dbReference type="SAM" id="Coils"/>
    </source>
</evidence>
<evidence type="ECO:0000256" key="4">
    <source>
        <dbReference type="SAM" id="SignalP"/>
    </source>
</evidence>
<evidence type="ECO:0000313" key="6">
    <source>
        <dbReference type="Proteomes" id="UP000887013"/>
    </source>
</evidence>
<feature type="compositionally biased region" description="Basic residues" evidence="3">
    <location>
        <begin position="431"/>
        <end position="443"/>
    </location>
</feature>
<protein>
    <submittedName>
        <fullName evidence="5">Tetratricopeptide repeat protein 17</fullName>
    </submittedName>
</protein>
<keyword evidence="1" id="KW-0802">TPR repeat</keyword>
<dbReference type="EMBL" id="BMAW01001293">
    <property type="protein sequence ID" value="GFS73410.1"/>
    <property type="molecule type" value="Genomic_DNA"/>
</dbReference>
<dbReference type="PROSITE" id="PS50005">
    <property type="entry name" value="TPR"/>
    <property type="match status" value="1"/>
</dbReference>
<feature type="signal peptide" evidence="4">
    <location>
        <begin position="1"/>
        <end position="21"/>
    </location>
</feature>
<evidence type="ECO:0000256" key="3">
    <source>
        <dbReference type="SAM" id="MobiDB-lite"/>
    </source>
</evidence>
<keyword evidence="2" id="KW-0175">Coiled coil</keyword>
<feature type="chain" id="PRO_5036496792" evidence="4">
    <location>
        <begin position="22"/>
        <end position="443"/>
    </location>
</feature>
<dbReference type="PANTHER" id="PTHR16091:SF1">
    <property type="entry name" value="TETRATRICOPEPTIDE REPEAT PROTEIN 17"/>
    <property type="match status" value="1"/>
</dbReference>